<organism evidence="2 3">
    <name type="scientific">Rotaria sordida</name>
    <dbReference type="NCBI Taxonomy" id="392033"/>
    <lineage>
        <taxon>Eukaryota</taxon>
        <taxon>Metazoa</taxon>
        <taxon>Spiralia</taxon>
        <taxon>Gnathifera</taxon>
        <taxon>Rotifera</taxon>
        <taxon>Eurotatoria</taxon>
        <taxon>Bdelloidea</taxon>
        <taxon>Philodinida</taxon>
        <taxon>Philodinidae</taxon>
        <taxon>Rotaria</taxon>
    </lineage>
</organism>
<reference evidence="2" key="1">
    <citation type="submission" date="2021-02" db="EMBL/GenBank/DDBJ databases">
        <authorList>
            <person name="Nowell W R."/>
        </authorList>
    </citation>
    <scope>NUCLEOTIDE SEQUENCE</scope>
</reference>
<protein>
    <submittedName>
        <fullName evidence="2">Uncharacterized protein</fullName>
    </submittedName>
</protein>
<proteinExistence type="predicted"/>
<dbReference type="EMBL" id="CAJNOU010001312">
    <property type="protein sequence ID" value="CAF1185826.1"/>
    <property type="molecule type" value="Genomic_DNA"/>
</dbReference>
<accession>A0A814V603</accession>
<dbReference type="InterPro" id="IPR027417">
    <property type="entry name" value="P-loop_NTPase"/>
</dbReference>
<dbReference type="Gene3D" id="3.40.50.300">
    <property type="entry name" value="P-loop containing nucleotide triphosphate hydrolases"/>
    <property type="match status" value="1"/>
</dbReference>
<name>A0A814V603_9BILA</name>
<dbReference type="SUPFAM" id="SSF52540">
    <property type="entry name" value="P-loop containing nucleoside triphosphate hydrolases"/>
    <property type="match status" value="1"/>
</dbReference>
<gene>
    <name evidence="2" type="ORF">SEV965_LOCUS20308</name>
</gene>
<evidence type="ECO:0000313" key="2">
    <source>
        <dbReference type="EMBL" id="CAF1185826.1"/>
    </source>
</evidence>
<dbReference type="Proteomes" id="UP000663889">
    <property type="component" value="Unassembled WGS sequence"/>
</dbReference>
<evidence type="ECO:0000313" key="3">
    <source>
        <dbReference type="Proteomes" id="UP000663889"/>
    </source>
</evidence>
<dbReference type="PANTHER" id="PTHR32046">
    <property type="entry name" value="G DOMAIN-CONTAINING PROTEIN"/>
    <property type="match status" value="1"/>
</dbReference>
<feature type="region of interest" description="Disordered" evidence="1">
    <location>
        <begin position="59"/>
        <end position="80"/>
    </location>
</feature>
<evidence type="ECO:0000256" key="1">
    <source>
        <dbReference type="SAM" id="MobiDB-lite"/>
    </source>
</evidence>
<sequence>MTRLKRFVVLGDAGAGKSAFINVMFNYCYGTRVADEVFTIERLPAVKLAIPSKDWTDLVSPNNPSSERDINNQTKSQTMTSNTYSLQLDDDLTFEFIDTPGFNDTEGVSSNESNLQHIEKALCDIPYLNGIIIVANGTMTIDILRYASSTSELPINSEPTMVEEMDTEICQRADAAKAWLRFQQDEKQIHQFVVETMIDLNIPRLIKHQILKCLHHIHYLKISSSFFYDLVCHLTKFFHHNEFNIDAHILPFCSSNQIMKLLSQWSLTRYSQIHSSSSFHSKLIRYQPLIIIYLIKGDLIDKYTNYDELRNYFRQHKKLLEFLARKESKAMCQLAIEYVNQLDKHKRFLPGFIISEEKRMFDKAPDEMIQLIALVASHQPGIIKYESPWDYSGIELSVLNFPRSFSIDNYIRLFFILYDTCKWSLNDIHNLVSYMLINDVRSKKGSILRQQRKWFFDIVVEKRIGKEEFLNKLLSTNIEISLHVLSDYTELRIPLVRHLVERYDQSDIISPEQRASFLRYELMNSEIFNQFLSLFQQSGSDANSRKRMYSFFLQCAISTDQKSVNNVLQWMKKRFINEQLSVIEYFLRNLSQYNEQFHLEYLPDNFNIIEEIMDIAFNHLQKTLTTVETILAYGFSLLIIAEHYQNKQQQEKVQEFASKIIKRYYSVNANFPDDTVLLYRSFPIARNLFANILISYIFPKLISKCLITEINNLLLKHFDNVWRLTQIDSFLYSFFFEHLRYSTQLQSAFDINEHSFLISLLLKPKSTRLERIHQLLNDIDQIFFFHIDVQRIILYSQQYRQFIDKLLEDEKCVDVNKLSNKQTNLNSNIQNKKLPGFNINILIKYYYQLTGQQQECITKIILNDYLQDTDVTNLEKLKSLHVLNRLSHTYHYTIEWIEKNENLFSSVVTNASSCNNTGRGANIQAINNYILSLPAIFDLSSQDLHKQFHRLKEKLNASNTTIIRNALLNISQKVTDQYFLQHFIEFIHSEHFSKLGITTNKAMLRLLVEYRYNSMLITSVLKPLWDSRPHPDIRTCLVKVLLDFINESNIKDEKSVVWSILEQAAHDDYDPVVLALFGANDKGICRSSIGLKDSSTNLVQIFVQRVQMKILDHPTSLTARIWAWPLLDSQYCNMNIVIEKARQLCIHFDKNANILWKKAFEKILAIYKVKRISANDIINFIQSIIDYEKKLDYSNENNLHDQSDLRIYCRINELLEIFISSIGEIDQQERQCFHSLALSILQCQVTRAPLIGKFLMKMAQNKEDLEEILIIFQQYLSSVYFEHTLLKLASYLGDNDGSCPFVQQLSIDEKFHLALWFINERNQPLFVFDLLKNQLFNKTSIDKQQCQVLLRQMRQSSNLLLRQQVLEYVIPWKQDGTLNIDDT</sequence>
<comment type="caution">
    <text evidence="2">The sequence shown here is derived from an EMBL/GenBank/DDBJ whole genome shotgun (WGS) entry which is preliminary data.</text>
</comment>